<protein>
    <submittedName>
        <fullName evidence="3">Protein SOK1</fullName>
    </submittedName>
</protein>
<dbReference type="GO" id="GO:0005634">
    <property type="term" value="C:nucleus"/>
    <property type="evidence" value="ECO:0007669"/>
    <property type="project" value="EnsemblFungi"/>
</dbReference>
<feature type="compositionally biased region" description="Polar residues" evidence="2">
    <location>
        <begin position="229"/>
        <end position="259"/>
    </location>
</feature>
<feature type="compositionally biased region" description="Polar residues" evidence="2">
    <location>
        <begin position="278"/>
        <end position="296"/>
    </location>
</feature>
<dbReference type="EMBL" id="LLZZ01000175">
    <property type="protein sequence ID" value="KTA96047.1"/>
    <property type="molecule type" value="Genomic_DNA"/>
</dbReference>
<dbReference type="Pfam" id="PF05794">
    <property type="entry name" value="Tcp11"/>
    <property type="match status" value="1"/>
</dbReference>
<comment type="caution">
    <text evidence="3">The sequence shown here is derived from an EMBL/GenBank/DDBJ whole genome shotgun (WGS) entry which is preliminary data.</text>
</comment>
<dbReference type="VEuPathDB" id="FungiDB:B1J91_H09812g"/>
<dbReference type="GO" id="GO:0141156">
    <property type="term" value="P:cAMP/PKA signal transduction"/>
    <property type="evidence" value="ECO:0007669"/>
    <property type="project" value="EnsemblFungi"/>
</dbReference>
<feature type="compositionally biased region" description="Basic and acidic residues" evidence="2">
    <location>
        <begin position="95"/>
        <end position="106"/>
    </location>
</feature>
<proteinExistence type="inferred from homology"/>
<feature type="region of interest" description="Disordered" evidence="2">
    <location>
        <begin position="130"/>
        <end position="167"/>
    </location>
</feature>
<feature type="region of interest" description="Disordered" evidence="2">
    <location>
        <begin position="229"/>
        <end position="297"/>
    </location>
</feature>
<feature type="compositionally biased region" description="Basic and acidic residues" evidence="2">
    <location>
        <begin position="262"/>
        <end position="276"/>
    </location>
</feature>
<dbReference type="InterPro" id="IPR008862">
    <property type="entry name" value="Tcp11"/>
</dbReference>
<evidence type="ECO:0000256" key="2">
    <source>
        <dbReference type="SAM" id="MobiDB-lite"/>
    </source>
</evidence>
<evidence type="ECO:0000313" key="3">
    <source>
        <dbReference type="EMBL" id="KTA96047.1"/>
    </source>
</evidence>
<sequence>MDNPRTHTRTRHSSSTATPKSTVPPPVSLTSTSSSLLNTSSNSAGSVTSGDSDKGVDAGIELKEEPSSIITAGTRDSDIDRQQFEMAMRTHEDMYGSEDIGNHDHSNSSTDLPDTEMSCGDEDINMLDKPQQRQGITKKFKSNQDNETENTDGLGFPNSVSNQDRNNLNEDVDMKDYMSTAVPSQQLNSVTPFSKLVDQEVQQSHEQHNNKNIFKPFDMKTGQFLRVDSNSNEQESTTSANNRSNESHQGSITKENNISPDDLSHTERTDTTDKHNKNSALQLNEDNVNSKPTNDTPVVLTDFMNHHNSHKVRSHSVPTILHSSLRRMTTTNIPVVNKDIYPFKTNAAYHQPSTKATNFSKGGIIISTDSAGEGVYQKNMDERGLKADNMTSSSMVALRKAMILSQQFHNETSKRNITENEMLLPTTSLDERIEYLKRTRDVIPLPPINLQGLKEIDLHEIMKNPQLRHDIIFDPLLQFRPNLDGERGVKKRQLAAKYWSDVENEIIVYKERPELFEYGKTRLVPLFDTLKEVLLTIVPQKEATTINNVLDTELNMQELLKGSLVMTNLSEWLAELFKRHCAPMRDAWVDKMSATFKEAETENSLSKLIDGLRIVFQILETMKLDIANHQIRILRPALLSNAVEFEKQYFNTLMNSKRIDLMGSLKWFSQKFDSYVKNNEFNENNIQIPDVYRICIKSIISLLSCRKMVREYPTSLSFDHARLILLRADIRQIVCLQVCRLLFQQLVANDNSIDKMAKSYIINKYSNKLLVNDIVSIITDDHGNCRWTKNTLSIAVHLCKVISDLKLEYTNNAKGQGSIANTRSAASTKLDTNKVNFAKSWLGKQTQPLSDVYGVLENRIFKLLEDGIYRRSSCTLEGRVKQDFVYLYNANPSQNTEGDTSAMENSGQTLNIDSKVKGIKNSSLFAYPLTDEMRRNMATYAVTEMEEFGNVFRHLYTVVNLHWSVFGMHYADCLGDKIAKKGI</sequence>
<dbReference type="AlphaFoldDB" id="A0A0W0C8S0"/>
<dbReference type="VEuPathDB" id="FungiDB:GWK60_H09757"/>
<dbReference type="EMBL" id="LLZZ01000160">
    <property type="protein sequence ID" value="KTA97455.1"/>
    <property type="molecule type" value="Genomic_DNA"/>
</dbReference>
<accession>A0A0W0C8S0</accession>
<feature type="region of interest" description="Disordered" evidence="2">
    <location>
        <begin position="1"/>
        <end position="80"/>
    </location>
</feature>
<dbReference type="VEuPathDB" id="FungiDB:GVI51_H09691"/>
<evidence type="ECO:0000256" key="1">
    <source>
        <dbReference type="ARBA" id="ARBA00010954"/>
    </source>
</evidence>
<name>A0A0W0C8S0_CANGB</name>
<evidence type="ECO:0000313" key="5">
    <source>
        <dbReference type="Proteomes" id="UP000054886"/>
    </source>
</evidence>
<dbReference type="PANTHER" id="PTHR12832">
    <property type="entry name" value="TESTIS-SPECIFIC PROTEIN PBS13 T-COMPLEX 11"/>
    <property type="match status" value="1"/>
</dbReference>
<dbReference type="VEuPathDB" id="FungiDB:CAGL0H09812g"/>
<feature type="compositionally biased region" description="Basic residues" evidence="2">
    <location>
        <begin position="1"/>
        <end position="12"/>
    </location>
</feature>
<gene>
    <name evidence="4" type="ORF">AO440_002314</name>
    <name evidence="3" type="ORF">AO440_005456</name>
</gene>
<comment type="similarity">
    <text evidence="1">Belongs to the TCP11 family.</text>
</comment>
<organism evidence="3 5">
    <name type="scientific">Candida glabrata</name>
    <name type="common">Yeast</name>
    <name type="synonym">Torulopsis glabrata</name>
    <dbReference type="NCBI Taxonomy" id="5478"/>
    <lineage>
        <taxon>Eukaryota</taxon>
        <taxon>Fungi</taxon>
        <taxon>Dikarya</taxon>
        <taxon>Ascomycota</taxon>
        <taxon>Saccharomycotina</taxon>
        <taxon>Saccharomycetes</taxon>
        <taxon>Saccharomycetales</taxon>
        <taxon>Saccharomycetaceae</taxon>
        <taxon>Nakaseomyces</taxon>
    </lineage>
</organism>
<evidence type="ECO:0000313" key="4">
    <source>
        <dbReference type="EMBL" id="KTA97455.1"/>
    </source>
</evidence>
<feature type="compositionally biased region" description="Low complexity" evidence="2">
    <location>
        <begin position="28"/>
        <end position="44"/>
    </location>
</feature>
<feature type="region of interest" description="Disordered" evidence="2">
    <location>
        <begin position="95"/>
        <end position="115"/>
    </location>
</feature>
<dbReference type="GO" id="GO:0010737">
    <property type="term" value="P:protein kinase A signaling"/>
    <property type="evidence" value="ECO:0007669"/>
    <property type="project" value="TreeGrafter"/>
</dbReference>
<dbReference type="PANTHER" id="PTHR12832:SF11">
    <property type="entry name" value="LD23868P"/>
    <property type="match status" value="1"/>
</dbReference>
<feature type="compositionally biased region" description="Basic and acidic residues" evidence="2">
    <location>
        <begin position="51"/>
        <end position="66"/>
    </location>
</feature>
<dbReference type="Proteomes" id="UP000054886">
    <property type="component" value="Unassembled WGS sequence"/>
</dbReference>
<reference evidence="3 5" key="1">
    <citation type="submission" date="2015-10" db="EMBL/GenBank/DDBJ databases">
        <title>Draft genomes sequences of Candida glabrata isolates 1A, 1B, 2A, 2B, 3A and 3B.</title>
        <authorList>
            <person name="Haavelsrud O.E."/>
            <person name="Gaustad P."/>
        </authorList>
    </citation>
    <scope>NUCLEOTIDE SEQUENCE [LARGE SCALE GENOMIC DNA]</scope>
    <source>
        <strain evidence="3">910700640</strain>
    </source>
</reference>